<evidence type="ECO:0008006" key="4">
    <source>
        <dbReference type="Google" id="ProtNLM"/>
    </source>
</evidence>
<proteinExistence type="predicted"/>
<dbReference type="AlphaFoldDB" id="A0A5B7EL03"/>
<comment type="caution">
    <text evidence="2">The sequence shown here is derived from an EMBL/GenBank/DDBJ whole genome shotgun (WGS) entry which is preliminary data.</text>
</comment>
<evidence type="ECO:0000313" key="3">
    <source>
        <dbReference type="Proteomes" id="UP000324222"/>
    </source>
</evidence>
<sequence length="69" mass="7689">MPHTVLYFLLQASVQLRFLAQVWSASAGVVEEQQQVWASPSPPKIVMFTSLSSTAGTHASHWPIASHRW</sequence>
<organism evidence="2 3">
    <name type="scientific">Portunus trituberculatus</name>
    <name type="common">Swimming crab</name>
    <name type="synonym">Neptunus trituberculatus</name>
    <dbReference type="NCBI Taxonomy" id="210409"/>
    <lineage>
        <taxon>Eukaryota</taxon>
        <taxon>Metazoa</taxon>
        <taxon>Ecdysozoa</taxon>
        <taxon>Arthropoda</taxon>
        <taxon>Crustacea</taxon>
        <taxon>Multicrustacea</taxon>
        <taxon>Malacostraca</taxon>
        <taxon>Eumalacostraca</taxon>
        <taxon>Eucarida</taxon>
        <taxon>Decapoda</taxon>
        <taxon>Pleocyemata</taxon>
        <taxon>Brachyura</taxon>
        <taxon>Eubrachyura</taxon>
        <taxon>Portunoidea</taxon>
        <taxon>Portunidae</taxon>
        <taxon>Portuninae</taxon>
        <taxon>Portunus</taxon>
    </lineage>
</organism>
<keyword evidence="1" id="KW-0732">Signal</keyword>
<dbReference type="Proteomes" id="UP000324222">
    <property type="component" value="Unassembled WGS sequence"/>
</dbReference>
<accession>A0A5B7EL03</accession>
<dbReference type="EMBL" id="VSRR010002919">
    <property type="protein sequence ID" value="MPC33829.1"/>
    <property type="molecule type" value="Genomic_DNA"/>
</dbReference>
<reference evidence="2 3" key="1">
    <citation type="submission" date="2019-05" db="EMBL/GenBank/DDBJ databases">
        <title>Another draft genome of Portunus trituberculatus and its Hox gene families provides insights of decapod evolution.</title>
        <authorList>
            <person name="Jeong J.-H."/>
            <person name="Song I."/>
            <person name="Kim S."/>
            <person name="Choi T."/>
            <person name="Kim D."/>
            <person name="Ryu S."/>
            <person name="Kim W."/>
        </authorList>
    </citation>
    <scope>NUCLEOTIDE SEQUENCE [LARGE SCALE GENOMIC DNA]</scope>
    <source>
        <tissue evidence="2">Muscle</tissue>
    </source>
</reference>
<gene>
    <name evidence="2" type="ORF">E2C01_027195</name>
</gene>
<keyword evidence="3" id="KW-1185">Reference proteome</keyword>
<feature type="signal peptide" evidence="1">
    <location>
        <begin position="1"/>
        <end position="24"/>
    </location>
</feature>
<protein>
    <recommendedName>
        <fullName evidence="4">Secreted protein</fullName>
    </recommendedName>
</protein>
<evidence type="ECO:0000256" key="1">
    <source>
        <dbReference type="SAM" id="SignalP"/>
    </source>
</evidence>
<feature type="chain" id="PRO_5022783394" description="Secreted protein" evidence="1">
    <location>
        <begin position="25"/>
        <end position="69"/>
    </location>
</feature>
<evidence type="ECO:0000313" key="2">
    <source>
        <dbReference type="EMBL" id="MPC33829.1"/>
    </source>
</evidence>
<name>A0A5B7EL03_PORTR</name>